<proteinExistence type="predicted"/>
<reference evidence="1 2" key="1">
    <citation type="submission" date="2018-06" db="EMBL/GenBank/DDBJ databases">
        <title>Genomic Encyclopedia of Type Strains, Phase IV (KMG-IV): sequencing the most valuable type-strain genomes for metagenomic binning, comparative biology and taxonomic classification.</title>
        <authorList>
            <person name="Goeker M."/>
        </authorList>
    </citation>
    <scope>NUCLEOTIDE SEQUENCE [LARGE SCALE GENOMIC DNA]</scope>
    <source>
        <strain evidence="1 2">DSM 44599</strain>
    </source>
</reference>
<protein>
    <submittedName>
        <fullName evidence="1">Uncharacterized protein</fullName>
    </submittedName>
</protein>
<dbReference type="Proteomes" id="UP000252586">
    <property type="component" value="Unassembled WGS sequence"/>
</dbReference>
<dbReference type="Gene3D" id="3.50.50.60">
    <property type="entry name" value="FAD/NAD(P)-binding domain"/>
    <property type="match status" value="1"/>
</dbReference>
<evidence type="ECO:0000313" key="2">
    <source>
        <dbReference type="Proteomes" id="UP000252586"/>
    </source>
</evidence>
<name>A0A366DFU6_9NOCA</name>
<organism evidence="1 2">
    <name type="scientific">Nocardia puris</name>
    <dbReference type="NCBI Taxonomy" id="208602"/>
    <lineage>
        <taxon>Bacteria</taxon>
        <taxon>Bacillati</taxon>
        <taxon>Actinomycetota</taxon>
        <taxon>Actinomycetes</taxon>
        <taxon>Mycobacteriales</taxon>
        <taxon>Nocardiaceae</taxon>
        <taxon>Nocardia</taxon>
    </lineage>
</organism>
<dbReference type="AlphaFoldDB" id="A0A366DFU6"/>
<keyword evidence="2" id="KW-1185">Reference proteome</keyword>
<dbReference type="InterPro" id="IPR036188">
    <property type="entry name" value="FAD/NAD-bd_sf"/>
</dbReference>
<sequence length="104" mass="11558">MTAYSWTSFPVDQGTYAEWIDRGRPSPRHHVWAAYLRWVAASIDLDLAVRNLDAKLYLPNLAALAQGPGFPNLSCLGELSDRVLRIELARAEPAAAPARDRAVR</sequence>
<gene>
    <name evidence="1" type="ORF">DFR74_108182</name>
</gene>
<dbReference type="EMBL" id="QNRE01000008">
    <property type="protein sequence ID" value="RBO88957.1"/>
    <property type="molecule type" value="Genomic_DNA"/>
</dbReference>
<accession>A0A366DFU6</accession>
<dbReference type="STRING" id="1210090.GCA_001613185_02236"/>
<comment type="caution">
    <text evidence="1">The sequence shown here is derived from an EMBL/GenBank/DDBJ whole genome shotgun (WGS) entry which is preliminary data.</text>
</comment>
<evidence type="ECO:0000313" key="1">
    <source>
        <dbReference type="EMBL" id="RBO88957.1"/>
    </source>
</evidence>